<accession>A0A9I9E264</accession>
<dbReference type="Gramene" id="MELO3C027476.2.1">
    <property type="protein sequence ID" value="MELO3C027476.2.1"/>
    <property type="gene ID" value="MELO3C027476.2"/>
</dbReference>
<sequence>MLVLLFGNGKTIMIVTISQNLSCLQVACLLHFKYKSKRLNTYKKNYQYKSKRSSTYKKNGP</sequence>
<name>A0A9I9E264_CUCME</name>
<evidence type="ECO:0000313" key="1">
    <source>
        <dbReference type="EnsemblPlants" id="MELO3C027476.2.1"/>
    </source>
</evidence>
<protein>
    <submittedName>
        <fullName evidence="1">Uncharacterized protein</fullName>
    </submittedName>
</protein>
<dbReference type="EnsemblPlants" id="MELO3C027476.2.1">
    <property type="protein sequence ID" value="MELO3C027476.2.1"/>
    <property type="gene ID" value="MELO3C027476.2"/>
</dbReference>
<organism evidence="1">
    <name type="scientific">Cucumis melo</name>
    <name type="common">Muskmelon</name>
    <dbReference type="NCBI Taxonomy" id="3656"/>
    <lineage>
        <taxon>Eukaryota</taxon>
        <taxon>Viridiplantae</taxon>
        <taxon>Streptophyta</taxon>
        <taxon>Embryophyta</taxon>
        <taxon>Tracheophyta</taxon>
        <taxon>Spermatophyta</taxon>
        <taxon>Magnoliopsida</taxon>
        <taxon>eudicotyledons</taxon>
        <taxon>Gunneridae</taxon>
        <taxon>Pentapetalae</taxon>
        <taxon>rosids</taxon>
        <taxon>fabids</taxon>
        <taxon>Cucurbitales</taxon>
        <taxon>Cucurbitaceae</taxon>
        <taxon>Benincaseae</taxon>
        <taxon>Cucumis</taxon>
    </lineage>
</organism>
<reference evidence="1" key="1">
    <citation type="submission" date="2023-03" db="UniProtKB">
        <authorList>
            <consortium name="EnsemblPlants"/>
        </authorList>
    </citation>
    <scope>IDENTIFICATION</scope>
</reference>
<proteinExistence type="predicted"/>
<dbReference type="AlphaFoldDB" id="A0A9I9E264"/>